<dbReference type="Proteomes" id="UP001362999">
    <property type="component" value="Unassembled WGS sequence"/>
</dbReference>
<dbReference type="EMBL" id="JAWWNJ010000029">
    <property type="protein sequence ID" value="KAK7027676.1"/>
    <property type="molecule type" value="Genomic_DNA"/>
</dbReference>
<protein>
    <submittedName>
        <fullName evidence="1">Uncharacterized protein</fullName>
    </submittedName>
</protein>
<name>A0AAW0BM17_9AGAR</name>
<evidence type="ECO:0000313" key="2">
    <source>
        <dbReference type="Proteomes" id="UP001362999"/>
    </source>
</evidence>
<accession>A0AAW0BM17</accession>
<evidence type="ECO:0000313" key="1">
    <source>
        <dbReference type="EMBL" id="KAK7027676.1"/>
    </source>
</evidence>
<reference evidence="1 2" key="1">
    <citation type="journal article" date="2024" name="J Genomics">
        <title>Draft genome sequencing and assembly of Favolaschia claudopus CIRM-BRFM 2984 isolated from oak limbs.</title>
        <authorList>
            <person name="Navarro D."/>
            <person name="Drula E."/>
            <person name="Chaduli D."/>
            <person name="Cazenave R."/>
            <person name="Ahrendt S."/>
            <person name="Wang J."/>
            <person name="Lipzen A."/>
            <person name="Daum C."/>
            <person name="Barry K."/>
            <person name="Grigoriev I.V."/>
            <person name="Favel A."/>
            <person name="Rosso M.N."/>
            <person name="Martin F."/>
        </authorList>
    </citation>
    <scope>NUCLEOTIDE SEQUENCE [LARGE SCALE GENOMIC DNA]</scope>
    <source>
        <strain evidence="1 2">CIRM-BRFM 2984</strain>
    </source>
</reference>
<proteinExistence type="predicted"/>
<gene>
    <name evidence="1" type="ORF">R3P38DRAFT_3190738</name>
</gene>
<dbReference type="AlphaFoldDB" id="A0AAW0BM17"/>
<keyword evidence="2" id="KW-1185">Reference proteome</keyword>
<comment type="caution">
    <text evidence="1">The sequence shown here is derived from an EMBL/GenBank/DDBJ whole genome shotgun (WGS) entry which is preliminary data.</text>
</comment>
<organism evidence="1 2">
    <name type="scientific">Favolaschia claudopus</name>
    <dbReference type="NCBI Taxonomy" id="2862362"/>
    <lineage>
        <taxon>Eukaryota</taxon>
        <taxon>Fungi</taxon>
        <taxon>Dikarya</taxon>
        <taxon>Basidiomycota</taxon>
        <taxon>Agaricomycotina</taxon>
        <taxon>Agaricomycetes</taxon>
        <taxon>Agaricomycetidae</taxon>
        <taxon>Agaricales</taxon>
        <taxon>Marasmiineae</taxon>
        <taxon>Mycenaceae</taxon>
        <taxon>Favolaschia</taxon>
    </lineage>
</organism>
<sequence length="167" mass="18116">MNAERLEDVKKFFSAQSSKETRRGIMFPTGQADWTVMSVPAHVEKSIGAAGIAFQYCFGLVPDVDGMPIDMAIFAPDNWQTGAGPPLAILHVDQECCEGHPPCMSFNKALNEGSSEALTWHGNVLAFPIDPATGMLQSLPESLDAWAVGITNQWVSSLYLSSLLNAW</sequence>